<proteinExistence type="predicted"/>
<comment type="caution">
    <text evidence="2">The sequence shown here is derived from an EMBL/GenBank/DDBJ whole genome shotgun (WGS) entry which is preliminary data.</text>
</comment>
<feature type="chain" id="PRO_5040225993" evidence="1">
    <location>
        <begin position="21"/>
        <end position="178"/>
    </location>
</feature>
<name>A0A9P4MS76_9PEZI</name>
<keyword evidence="3" id="KW-1185">Reference proteome</keyword>
<evidence type="ECO:0000313" key="3">
    <source>
        <dbReference type="Proteomes" id="UP000799439"/>
    </source>
</evidence>
<keyword evidence="1" id="KW-0732">Signal</keyword>
<reference evidence="2" key="1">
    <citation type="journal article" date="2020" name="Stud. Mycol.">
        <title>101 Dothideomycetes genomes: a test case for predicting lifestyles and emergence of pathogens.</title>
        <authorList>
            <person name="Haridas S."/>
            <person name="Albert R."/>
            <person name="Binder M."/>
            <person name="Bloem J."/>
            <person name="Labutti K."/>
            <person name="Salamov A."/>
            <person name="Andreopoulos B."/>
            <person name="Baker S."/>
            <person name="Barry K."/>
            <person name="Bills G."/>
            <person name="Bluhm B."/>
            <person name="Cannon C."/>
            <person name="Castanera R."/>
            <person name="Culley D."/>
            <person name="Daum C."/>
            <person name="Ezra D."/>
            <person name="Gonzalez J."/>
            <person name="Henrissat B."/>
            <person name="Kuo A."/>
            <person name="Liang C."/>
            <person name="Lipzen A."/>
            <person name="Lutzoni F."/>
            <person name="Magnuson J."/>
            <person name="Mondo S."/>
            <person name="Nolan M."/>
            <person name="Ohm R."/>
            <person name="Pangilinan J."/>
            <person name="Park H.-J."/>
            <person name="Ramirez L."/>
            <person name="Alfaro M."/>
            <person name="Sun H."/>
            <person name="Tritt A."/>
            <person name="Yoshinaga Y."/>
            <person name="Zwiers L.-H."/>
            <person name="Turgeon B."/>
            <person name="Goodwin S."/>
            <person name="Spatafora J."/>
            <person name="Crous P."/>
            <person name="Grigoriev I."/>
        </authorList>
    </citation>
    <scope>NUCLEOTIDE SEQUENCE</scope>
    <source>
        <strain evidence="2">CBS 260.36</strain>
    </source>
</reference>
<feature type="signal peptide" evidence="1">
    <location>
        <begin position="1"/>
        <end position="20"/>
    </location>
</feature>
<organism evidence="2 3">
    <name type="scientific">Myriangium duriaei CBS 260.36</name>
    <dbReference type="NCBI Taxonomy" id="1168546"/>
    <lineage>
        <taxon>Eukaryota</taxon>
        <taxon>Fungi</taxon>
        <taxon>Dikarya</taxon>
        <taxon>Ascomycota</taxon>
        <taxon>Pezizomycotina</taxon>
        <taxon>Dothideomycetes</taxon>
        <taxon>Dothideomycetidae</taxon>
        <taxon>Myriangiales</taxon>
        <taxon>Myriangiaceae</taxon>
        <taxon>Myriangium</taxon>
    </lineage>
</organism>
<dbReference type="AlphaFoldDB" id="A0A9P4MS76"/>
<sequence length="178" mass="19606">MRSFITSAILVALAATGIMAAELNARDTVAAEHRPAFDKHMSQITDDHYHGYFYNKDHVWVKIHDADTHDVVSEEKFKHNGKAPEFLKQTGMHPRSLTPNGPVGSEGVPAPNRGFSLAARSPLSSCPVVKRDANPFEKRASRCGQFCARSHSCTADARCPSCRYVGGACQHQLSCQRR</sequence>
<dbReference type="EMBL" id="ML996081">
    <property type="protein sequence ID" value="KAF2157256.1"/>
    <property type="molecule type" value="Genomic_DNA"/>
</dbReference>
<dbReference type="Proteomes" id="UP000799439">
    <property type="component" value="Unassembled WGS sequence"/>
</dbReference>
<dbReference type="OrthoDB" id="3928438at2759"/>
<accession>A0A9P4MS76</accession>
<evidence type="ECO:0000313" key="2">
    <source>
        <dbReference type="EMBL" id="KAF2157256.1"/>
    </source>
</evidence>
<evidence type="ECO:0000256" key="1">
    <source>
        <dbReference type="SAM" id="SignalP"/>
    </source>
</evidence>
<protein>
    <submittedName>
        <fullName evidence="2">Uncharacterized protein</fullName>
    </submittedName>
</protein>
<gene>
    <name evidence="2" type="ORF">K461DRAFT_289591</name>
</gene>